<dbReference type="EMBL" id="JAUHGG010000003">
    <property type="protein sequence ID" value="MDS1820807.1"/>
    <property type="molecule type" value="Genomic_DNA"/>
</dbReference>
<proteinExistence type="predicted"/>
<gene>
    <name evidence="1" type="ORF">QX249_09085</name>
</gene>
<organism evidence="1 2">
    <name type="scientific">Vibrio parahaemolyticus</name>
    <dbReference type="NCBI Taxonomy" id="670"/>
    <lineage>
        <taxon>Bacteria</taxon>
        <taxon>Pseudomonadati</taxon>
        <taxon>Pseudomonadota</taxon>
        <taxon>Gammaproteobacteria</taxon>
        <taxon>Vibrionales</taxon>
        <taxon>Vibrionaceae</taxon>
        <taxon>Vibrio</taxon>
    </lineage>
</organism>
<sequence>MMITKPSKVKKLSNFPNKALPFFNGYKFDNKYFSVDYRQALAALHNEHPKSKGKEIFALKMQVFSKEFSKDLFSRDVIRVHESVLRIIQVNLSMLPVGFHLYFDVKERCIKSTFFLLNFNKMSDEPSLVGTLDHKLTSTLHSKIRERVCSHYTFTFTKKDVSHNVAEEPKESGSSVENGDTTSSELDLAVFELVSLFGDQEYKKAMDRAFRGLPLSKALKFSSAINALIELNGDESIEKLKLPSKGKKSTETKEVTHTDKRLSENLLQSLGLYEL</sequence>
<dbReference type="AlphaFoldDB" id="A0AAW8PXY2"/>
<dbReference type="RefSeq" id="WP_311019587.1">
    <property type="nucleotide sequence ID" value="NZ_JAUHGG010000003.1"/>
</dbReference>
<name>A0AAW8PXY2_VIBPH</name>
<protein>
    <submittedName>
        <fullName evidence="1">Uncharacterized protein</fullName>
    </submittedName>
</protein>
<dbReference type="Proteomes" id="UP001253193">
    <property type="component" value="Unassembled WGS sequence"/>
</dbReference>
<comment type="caution">
    <text evidence="1">The sequence shown here is derived from an EMBL/GenBank/DDBJ whole genome shotgun (WGS) entry which is preliminary data.</text>
</comment>
<accession>A0AAW8PXY2</accession>
<evidence type="ECO:0000313" key="2">
    <source>
        <dbReference type="Proteomes" id="UP001253193"/>
    </source>
</evidence>
<evidence type="ECO:0000313" key="1">
    <source>
        <dbReference type="EMBL" id="MDS1820807.1"/>
    </source>
</evidence>
<reference evidence="1" key="1">
    <citation type="submission" date="2023-06" db="EMBL/GenBank/DDBJ databases">
        <title>Genomic Diversity of Vibrio spp. and Metagenomic Analysis of Pathogens in Florida Gulf Coastal Waters Following Hurricane Ian.</title>
        <authorList>
            <person name="Brumfield K.D."/>
        </authorList>
    </citation>
    <scope>NUCLEOTIDE SEQUENCE</scope>
    <source>
        <strain evidence="1">WBS2B-138</strain>
    </source>
</reference>